<comment type="caution">
    <text evidence="1">The sequence shown here is derived from an EMBL/GenBank/DDBJ whole genome shotgun (WGS) entry which is preliminary data.</text>
</comment>
<accession>A0ABS8SAB7</accession>
<evidence type="ECO:0000313" key="1">
    <source>
        <dbReference type="EMBL" id="MCD7455795.1"/>
    </source>
</evidence>
<keyword evidence="2" id="KW-1185">Reference proteome</keyword>
<dbReference type="EMBL" id="JACEIK010000369">
    <property type="protein sequence ID" value="MCD7455795.1"/>
    <property type="molecule type" value="Genomic_DNA"/>
</dbReference>
<proteinExistence type="predicted"/>
<gene>
    <name evidence="1" type="ORF">HAX54_029649</name>
</gene>
<reference evidence="1 2" key="1">
    <citation type="journal article" date="2021" name="BMC Genomics">
        <title>Datura genome reveals duplications of psychoactive alkaloid biosynthetic genes and high mutation rate following tissue culture.</title>
        <authorList>
            <person name="Rajewski A."/>
            <person name="Carter-House D."/>
            <person name="Stajich J."/>
            <person name="Litt A."/>
        </authorList>
    </citation>
    <scope>NUCLEOTIDE SEQUENCE [LARGE SCALE GENOMIC DNA]</scope>
    <source>
        <strain evidence="1">AR-01</strain>
    </source>
</reference>
<name>A0ABS8SAB7_DATST</name>
<sequence>MAEDRTTLVTDELQSQLTEQELGSLEEVRRLKQQLAHIYQAWMTEFLGIICVEKEYKDFFNSAVAEYSTLALDPNIEDDLVRRIKGLLAEEKTFEIDGGSVKVDAQTSG</sequence>
<organism evidence="1 2">
    <name type="scientific">Datura stramonium</name>
    <name type="common">Jimsonweed</name>
    <name type="synonym">Common thornapple</name>
    <dbReference type="NCBI Taxonomy" id="4076"/>
    <lineage>
        <taxon>Eukaryota</taxon>
        <taxon>Viridiplantae</taxon>
        <taxon>Streptophyta</taxon>
        <taxon>Embryophyta</taxon>
        <taxon>Tracheophyta</taxon>
        <taxon>Spermatophyta</taxon>
        <taxon>Magnoliopsida</taxon>
        <taxon>eudicotyledons</taxon>
        <taxon>Gunneridae</taxon>
        <taxon>Pentapetalae</taxon>
        <taxon>asterids</taxon>
        <taxon>lamiids</taxon>
        <taxon>Solanales</taxon>
        <taxon>Solanaceae</taxon>
        <taxon>Solanoideae</taxon>
        <taxon>Datureae</taxon>
        <taxon>Datura</taxon>
    </lineage>
</organism>
<evidence type="ECO:0000313" key="2">
    <source>
        <dbReference type="Proteomes" id="UP000823775"/>
    </source>
</evidence>
<protein>
    <submittedName>
        <fullName evidence="1">Uncharacterized protein</fullName>
    </submittedName>
</protein>
<dbReference type="Proteomes" id="UP000823775">
    <property type="component" value="Unassembled WGS sequence"/>
</dbReference>